<keyword evidence="6" id="KW-1185">Reference proteome</keyword>
<reference evidence="5 6" key="1">
    <citation type="submission" date="2024-10" db="EMBL/GenBank/DDBJ databases">
        <title>The Natural Products Discovery Center: Release of the First 8490 Sequenced Strains for Exploring Actinobacteria Biosynthetic Diversity.</title>
        <authorList>
            <person name="Kalkreuter E."/>
            <person name="Kautsar S.A."/>
            <person name="Yang D."/>
            <person name="Bader C.D."/>
            <person name="Teijaro C.N."/>
            <person name="Fluegel L."/>
            <person name="Davis C.M."/>
            <person name="Simpson J.R."/>
            <person name="Lauterbach L."/>
            <person name="Steele A.D."/>
            <person name="Gui C."/>
            <person name="Meng S."/>
            <person name="Li G."/>
            <person name="Viehrig K."/>
            <person name="Ye F."/>
            <person name="Su P."/>
            <person name="Kiefer A.F."/>
            <person name="Nichols A."/>
            <person name="Cepeda A.J."/>
            <person name="Yan W."/>
            <person name="Fan B."/>
            <person name="Jiang Y."/>
            <person name="Adhikari A."/>
            <person name="Zheng C.-J."/>
            <person name="Schuster L."/>
            <person name="Cowan T.M."/>
            <person name="Smanski M.J."/>
            <person name="Chevrette M.G."/>
            <person name="De Carvalho L.P.S."/>
            <person name="Shen B."/>
        </authorList>
    </citation>
    <scope>NUCLEOTIDE SEQUENCE [LARGE SCALE GENOMIC DNA]</scope>
    <source>
        <strain evidence="5 6">NPDC020602</strain>
    </source>
</reference>
<gene>
    <name evidence="5" type="ORF">ACH407_20110</name>
</gene>
<dbReference type="InterPro" id="IPR022742">
    <property type="entry name" value="Hydrolase_4"/>
</dbReference>
<feature type="domain" description="Serine aminopeptidase S33" evidence="4">
    <location>
        <begin position="33"/>
        <end position="154"/>
    </location>
</feature>
<name>A0ABW7U8D8_9ACTN</name>
<protein>
    <submittedName>
        <fullName evidence="5">Alpha/beta fold hydrolase</fullName>
    </submittedName>
</protein>
<dbReference type="PANTHER" id="PTHR22946">
    <property type="entry name" value="DIENELACTONE HYDROLASE DOMAIN-CONTAINING PROTEIN-RELATED"/>
    <property type="match status" value="1"/>
</dbReference>
<comment type="caution">
    <text evidence="5">The sequence shown here is derived from an EMBL/GenBank/DDBJ whole genome shotgun (WGS) entry which is preliminary data.</text>
</comment>
<dbReference type="InterPro" id="IPR029058">
    <property type="entry name" value="AB_hydrolase_fold"/>
</dbReference>
<evidence type="ECO:0000259" key="4">
    <source>
        <dbReference type="Pfam" id="PF12146"/>
    </source>
</evidence>
<sequence>MRASPFPVLAELAAPDGAALVVRVHARPEPTAPVVVVLPAMGTAARHYTPLVRALHRRGATVVTTDLRGHGESTPVPARGIRFGYRELVEHDIGAVLDAVERAFPDAPRLLLGHSLGGQLGLVHCGLLRPRLAGVVLVASGSAWWRALGTGTDFRPGARWLVRSLLCVAGAELLGYWPGDRFGFGGRESVGVMRDWARQMRTGRYGAGGAAADYEAALGRVDLPVLAVDVEGDALAPPRAVDHLCAKLTSARVRRWSYRSSDAGDRRLDHFRWIRHNTGLVERIAAWAEFPAAGAGGTGAAVAGTTGPGTAPAGAERGGTPSGARA</sequence>
<dbReference type="InterPro" id="IPR050261">
    <property type="entry name" value="FrsA_esterase"/>
</dbReference>
<accession>A0ABW7U8D8</accession>
<dbReference type="PANTHER" id="PTHR22946:SF9">
    <property type="entry name" value="POLYKETIDE TRANSFERASE AF380"/>
    <property type="match status" value="1"/>
</dbReference>
<organism evidence="5 6">
    <name type="scientific">Streptomyces litmocidini</name>
    <dbReference type="NCBI Taxonomy" id="67318"/>
    <lineage>
        <taxon>Bacteria</taxon>
        <taxon>Bacillati</taxon>
        <taxon>Actinomycetota</taxon>
        <taxon>Actinomycetes</taxon>
        <taxon>Kitasatosporales</taxon>
        <taxon>Streptomycetaceae</taxon>
        <taxon>Streptomyces</taxon>
    </lineage>
</organism>
<evidence type="ECO:0000256" key="2">
    <source>
        <dbReference type="ARBA" id="ARBA00022801"/>
    </source>
</evidence>
<feature type="region of interest" description="Disordered" evidence="3">
    <location>
        <begin position="297"/>
        <end position="326"/>
    </location>
</feature>
<dbReference type="PIRSF" id="PIRSF037442">
    <property type="entry name" value="UCP037442_abhydr"/>
    <property type="match status" value="1"/>
</dbReference>
<feature type="compositionally biased region" description="Low complexity" evidence="3">
    <location>
        <begin position="300"/>
        <end position="315"/>
    </location>
</feature>
<keyword evidence="2 5" id="KW-0378">Hydrolase</keyword>
<dbReference type="Pfam" id="PF12146">
    <property type="entry name" value="Hydrolase_4"/>
    <property type="match status" value="1"/>
</dbReference>
<dbReference type="InterPro" id="IPR017208">
    <property type="entry name" value="UCP037442_abhydr"/>
</dbReference>
<evidence type="ECO:0000256" key="3">
    <source>
        <dbReference type="SAM" id="MobiDB-lite"/>
    </source>
</evidence>
<dbReference type="GO" id="GO:0016787">
    <property type="term" value="F:hydrolase activity"/>
    <property type="evidence" value="ECO:0007669"/>
    <property type="project" value="UniProtKB-KW"/>
</dbReference>
<evidence type="ECO:0000313" key="6">
    <source>
        <dbReference type="Proteomes" id="UP001611339"/>
    </source>
</evidence>
<dbReference type="Proteomes" id="UP001611339">
    <property type="component" value="Unassembled WGS sequence"/>
</dbReference>
<dbReference type="Gene3D" id="3.40.50.1820">
    <property type="entry name" value="alpha/beta hydrolase"/>
    <property type="match status" value="1"/>
</dbReference>
<comment type="similarity">
    <text evidence="1">Belongs to the AB hydrolase superfamily.</text>
</comment>
<dbReference type="EMBL" id="JBIRUI010000008">
    <property type="protein sequence ID" value="MFI1715865.1"/>
    <property type="molecule type" value="Genomic_DNA"/>
</dbReference>
<dbReference type="RefSeq" id="WP_398710584.1">
    <property type="nucleotide sequence ID" value="NZ_JBIRUI010000008.1"/>
</dbReference>
<feature type="compositionally biased region" description="Gly residues" evidence="3">
    <location>
        <begin position="316"/>
        <end position="326"/>
    </location>
</feature>
<dbReference type="SUPFAM" id="SSF53474">
    <property type="entry name" value="alpha/beta-Hydrolases"/>
    <property type="match status" value="1"/>
</dbReference>
<evidence type="ECO:0000256" key="1">
    <source>
        <dbReference type="ARBA" id="ARBA00008645"/>
    </source>
</evidence>
<proteinExistence type="inferred from homology"/>
<evidence type="ECO:0000313" key="5">
    <source>
        <dbReference type="EMBL" id="MFI1715865.1"/>
    </source>
</evidence>